<name>A0A1U9NRE5_9BACT</name>
<accession>A0A1U9NRE5</accession>
<evidence type="ECO:0000259" key="4">
    <source>
        <dbReference type="PROSITE" id="PS50995"/>
    </source>
</evidence>
<protein>
    <submittedName>
        <fullName evidence="5">Benzoate anaerobic degradation regulator</fullName>
    </submittedName>
</protein>
<evidence type="ECO:0000256" key="1">
    <source>
        <dbReference type="ARBA" id="ARBA00023015"/>
    </source>
</evidence>
<dbReference type="Gene3D" id="1.10.10.10">
    <property type="entry name" value="Winged helix-like DNA-binding domain superfamily/Winged helix DNA-binding domain"/>
    <property type="match status" value="1"/>
</dbReference>
<keyword evidence="3" id="KW-0804">Transcription</keyword>
<evidence type="ECO:0000313" key="6">
    <source>
        <dbReference type="Proteomes" id="UP000189674"/>
    </source>
</evidence>
<dbReference type="Pfam" id="PF12802">
    <property type="entry name" value="MarR_2"/>
    <property type="match status" value="1"/>
</dbReference>
<dbReference type="AlphaFoldDB" id="A0A1U9NRE5"/>
<organism evidence="5 6">
    <name type="scientific">Anaerohalosphaera lusitana</name>
    <dbReference type="NCBI Taxonomy" id="1936003"/>
    <lineage>
        <taxon>Bacteria</taxon>
        <taxon>Pseudomonadati</taxon>
        <taxon>Planctomycetota</taxon>
        <taxon>Phycisphaerae</taxon>
        <taxon>Sedimentisphaerales</taxon>
        <taxon>Anaerohalosphaeraceae</taxon>
        <taxon>Anaerohalosphaera</taxon>
    </lineage>
</organism>
<dbReference type="GO" id="GO:0003700">
    <property type="term" value="F:DNA-binding transcription factor activity"/>
    <property type="evidence" value="ECO:0007669"/>
    <property type="project" value="InterPro"/>
</dbReference>
<dbReference type="InterPro" id="IPR000835">
    <property type="entry name" value="HTH_MarR-typ"/>
</dbReference>
<dbReference type="SMART" id="SM00347">
    <property type="entry name" value="HTH_MARR"/>
    <property type="match status" value="1"/>
</dbReference>
<dbReference type="InterPro" id="IPR036388">
    <property type="entry name" value="WH-like_DNA-bd_sf"/>
</dbReference>
<dbReference type="PRINTS" id="PR00598">
    <property type="entry name" value="HTHMARR"/>
</dbReference>
<dbReference type="PANTHER" id="PTHR42756">
    <property type="entry name" value="TRANSCRIPTIONAL REGULATOR, MARR"/>
    <property type="match status" value="1"/>
</dbReference>
<dbReference type="OrthoDB" id="9799747at2"/>
<dbReference type="EMBL" id="CP019791">
    <property type="protein sequence ID" value="AQT70190.1"/>
    <property type="molecule type" value="Genomic_DNA"/>
</dbReference>
<dbReference type="InterPro" id="IPR036390">
    <property type="entry name" value="WH_DNA-bd_sf"/>
</dbReference>
<dbReference type="Proteomes" id="UP000189674">
    <property type="component" value="Chromosome"/>
</dbReference>
<keyword evidence="2" id="KW-0238">DNA-binding</keyword>
<evidence type="ECO:0000256" key="2">
    <source>
        <dbReference type="ARBA" id="ARBA00023125"/>
    </source>
</evidence>
<keyword evidence="1" id="KW-0805">Transcription regulation</keyword>
<gene>
    <name evidence="5" type="primary">badR</name>
    <name evidence="5" type="ORF">STSP2_03395</name>
</gene>
<dbReference type="PANTHER" id="PTHR42756:SF1">
    <property type="entry name" value="TRANSCRIPTIONAL REPRESSOR OF EMRAB OPERON"/>
    <property type="match status" value="1"/>
</dbReference>
<dbReference type="KEGG" id="alus:STSP2_03395"/>
<dbReference type="RefSeq" id="WP_146663799.1">
    <property type="nucleotide sequence ID" value="NZ_CP019791.1"/>
</dbReference>
<dbReference type="PROSITE" id="PS50995">
    <property type="entry name" value="HTH_MARR_2"/>
    <property type="match status" value="1"/>
</dbReference>
<dbReference type="STRING" id="1936003.STSP2_03395"/>
<keyword evidence="6" id="KW-1185">Reference proteome</keyword>
<sequence>MTLKQELNLDKDFRLGCHEVLLNVYFTAALMKKRATEFLKPFGLTDVQLNVMLLLANQGGGEGLSQARLSEMMLVNRANVTTLVDRMEKAGLVKRTAQQGDRRFNIVKLTSLGRKLLNKVEPRYGKEVQRIMGTLKKSEQKDLMRMLEKMRANI</sequence>
<proteinExistence type="predicted"/>
<evidence type="ECO:0000256" key="3">
    <source>
        <dbReference type="ARBA" id="ARBA00023163"/>
    </source>
</evidence>
<dbReference type="GO" id="GO:0003677">
    <property type="term" value="F:DNA binding"/>
    <property type="evidence" value="ECO:0007669"/>
    <property type="project" value="UniProtKB-KW"/>
</dbReference>
<reference evidence="6" key="1">
    <citation type="submission" date="2017-02" db="EMBL/GenBank/DDBJ databases">
        <title>Comparative genomics and description of representatives of a novel lineage of planctomycetes thriving in anoxic sediments.</title>
        <authorList>
            <person name="Spring S."/>
            <person name="Bunk B."/>
            <person name="Sproer C."/>
        </authorList>
    </citation>
    <scope>NUCLEOTIDE SEQUENCE [LARGE SCALE GENOMIC DNA]</scope>
    <source>
        <strain evidence="6">ST-NAGAB-D1</strain>
    </source>
</reference>
<dbReference type="SUPFAM" id="SSF46785">
    <property type="entry name" value="Winged helix' DNA-binding domain"/>
    <property type="match status" value="1"/>
</dbReference>
<evidence type="ECO:0000313" key="5">
    <source>
        <dbReference type="EMBL" id="AQT70190.1"/>
    </source>
</evidence>
<feature type="domain" description="HTH marR-type" evidence="4">
    <location>
        <begin position="1"/>
        <end position="152"/>
    </location>
</feature>